<evidence type="ECO:0000313" key="3">
    <source>
        <dbReference type="Proteomes" id="UP001497497"/>
    </source>
</evidence>
<proteinExistence type="predicted"/>
<dbReference type="AlphaFoldDB" id="A0AAV2HKQ3"/>
<feature type="compositionally biased region" description="Acidic residues" evidence="1">
    <location>
        <begin position="30"/>
        <end position="41"/>
    </location>
</feature>
<feature type="compositionally biased region" description="Polar residues" evidence="1">
    <location>
        <begin position="226"/>
        <end position="242"/>
    </location>
</feature>
<accession>A0AAV2HKQ3</accession>
<organism evidence="2 3">
    <name type="scientific">Lymnaea stagnalis</name>
    <name type="common">Great pond snail</name>
    <name type="synonym">Helix stagnalis</name>
    <dbReference type="NCBI Taxonomy" id="6523"/>
    <lineage>
        <taxon>Eukaryota</taxon>
        <taxon>Metazoa</taxon>
        <taxon>Spiralia</taxon>
        <taxon>Lophotrochozoa</taxon>
        <taxon>Mollusca</taxon>
        <taxon>Gastropoda</taxon>
        <taxon>Heterobranchia</taxon>
        <taxon>Euthyneura</taxon>
        <taxon>Panpulmonata</taxon>
        <taxon>Hygrophila</taxon>
        <taxon>Lymnaeoidea</taxon>
        <taxon>Lymnaeidae</taxon>
        <taxon>Lymnaea</taxon>
    </lineage>
</organism>
<protein>
    <submittedName>
        <fullName evidence="2">Uncharacterized protein</fullName>
    </submittedName>
</protein>
<gene>
    <name evidence="2" type="ORF">GSLYS_00008257001</name>
</gene>
<feature type="non-terminal residue" evidence="2">
    <location>
        <position position="1"/>
    </location>
</feature>
<feature type="non-terminal residue" evidence="2">
    <location>
        <position position="275"/>
    </location>
</feature>
<feature type="region of interest" description="Disordered" evidence="1">
    <location>
        <begin position="183"/>
        <end position="250"/>
    </location>
</feature>
<reference evidence="2 3" key="1">
    <citation type="submission" date="2024-04" db="EMBL/GenBank/DDBJ databases">
        <authorList>
            <consortium name="Genoscope - CEA"/>
            <person name="William W."/>
        </authorList>
    </citation>
    <scope>NUCLEOTIDE SEQUENCE [LARGE SCALE GENOMIC DNA]</scope>
</reference>
<evidence type="ECO:0000313" key="2">
    <source>
        <dbReference type="EMBL" id="CAL1534297.1"/>
    </source>
</evidence>
<feature type="region of interest" description="Disordered" evidence="1">
    <location>
        <begin position="69"/>
        <end position="88"/>
    </location>
</feature>
<dbReference type="Proteomes" id="UP001497497">
    <property type="component" value="Unassembled WGS sequence"/>
</dbReference>
<feature type="compositionally biased region" description="Acidic residues" evidence="1">
    <location>
        <begin position="75"/>
        <end position="88"/>
    </location>
</feature>
<name>A0AAV2HKQ3_LYMST</name>
<comment type="caution">
    <text evidence="2">The sequence shown here is derived from an EMBL/GenBank/DDBJ whole genome shotgun (WGS) entry which is preliminary data.</text>
</comment>
<evidence type="ECO:0000256" key="1">
    <source>
        <dbReference type="SAM" id="MobiDB-lite"/>
    </source>
</evidence>
<feature type="region of interest" description="Disordered" evidence="1">
    <location>
        <begin position="14"/>
        <end position="41"/>
    </location>
</feature>
<dbReference type="EMBL" id="CAXITT010000167">
    <property type="protein sequence ID" value="CAL1534297.1"/>
    <property type="molecule type" value="Genomic_DNA"/>
</dbReference>
<keyword evidence="3" id="KW-1185">Reference proteome</keyword>
<sequence>IIVDTDLWYGYVKDSEEDSSSDPEKKVLEESDEDFVNEADGDDEDIVLALKKWQDEQLLQEHYEDLSMQEYVTSSEDDENADESDSEDELVLALRHWQEEQQRQQQLQQQLQQRQAAVAQLPSALTPVLEEKVTPPSNEAFKYFYQDPNYLVCHFNRQRLTNPHNIPAIAPYWWGDISSVREGPSSPPVNAQTLDTTTTATKHILGPQRRGSRNAASRARGRLRNTGSSNVGGSKASSNVSGKESEVSAKLGQVSADQSLLFLPTPSVGPLLVSP</sequence>